<evidence type="ECO:0000256" key="6">
    <source>
        <dbReference type="ARBA" id="ARBA00023136"/>
    </source>
</evidence>
<feature type="transmembrane region" description="Helical" evidence="7">
    <location>
        <begin position="234"/>
        <end position="258"/>
    </location>
</feature>
<dbReference type="GO" id="GO:0015293">
    <property type="term" value="F:symporter activity"/>
    <property type="evidence" value="ECO:0007669"/>
    <property type="project" value="UniProtKB-KW"/>
</dbReference>
<feature type="transmembrane region" description="Helical" evidence="7">
    <location>
        <begin position="141"/>
        <end position="163"/>
    </location>
</feature>
<feature type="transmembrane region" description="Helical" evidence="7">
    <location>
        <begin position="37"/>
        <end position="56"/>
    </location>
</feature>
<name>A0AAV8WTR5_9CUCU</name>
<proteinExistence type="predicted"/>
<keyword evidence="2" id="KW-0813">Transport</keyword>
<keyword evidence="9" id="KW-1185">Reference proteome</keyword>
<dbReference type="InterPro" id="IPR011701">
    <property type="entry name" value="MFS"/>
</dbReference>
<evidence type="ECO:0000256" key="7">
    <source>
        <dbReference type="SAM" id="Phobius"/>
    </source>
</evidence>
<feature type="non-terminal residue" evidence="8">
    <location>
        <position position="1"/>
    </location>
</feature>
<comment type="subcellular location">
    <subcellularLocation>
        <location evidence="1">Membrane</location>
        <topology evidence="1">Multi-pass membrane protein</topology>
    </subcellularLocation>
</comment>
<evidence type="ECO:0000313" key="8">
    <source>
        <dbReference type="EMBL" id="KAJ8929851.1"/>
    </source>
</evidence>
<dbReference type="PANTHER" id="PTHR11662:SF280">
    <property type="entry name" value="FI21844P1-RELATED"/>
    <property type="match status" value="1"/>
</dbReference>
<organism evidence="8 9">
    <name type="scientific">Rhamnusium bicolor</name>
    <dbReference type="NCBI Taxonomy" id="1586634"/>
    <lineage>
        <taxon>Eukaryota</taxon>
        <taxon>Metazoa</taxon>
        <taxon>Ecdysozoa</taxon>
        <taxon>Arthropoda</taxon>
        <taxon>Hexapoda</taxon>
        <taxon>Insecta</taxon>
        <taxon>Pterygota</taxon>
        <taxon>Neoptera</taxon>
        <taxon>Endopterygota</taxon>
        <taxon>Coleoptera</taxon>
        <taxon>Polyphaga</taxon>
        <taxon>Cucujiformia</taxon>
        <taxon>Chrysomeloidea</taxon>
        <taxon>Cerambycidae</taxon>
        <taxon>Lepturinae</taxon>
        <taxon>Rhagiini</taxon>
        <taxon>Rhamnusium</taxon>
    </lineage>
</organism>
<evidence type="ECO:0000256" key="5">
    <source>
        <dbReference type="ARBA" id="ARBA00022989"/>
    </source>
</evidence>
<dbReference type="SUPFAM" id="SSF103473">
    <property type="entry name" value="MFS general substrate transporter"/>
    <property type="match status" value="1"/>
</dbReference>
<reference evidence="8" key="1">
    <citation type="journal article" date="2023" name="Insect Mol. Biol.">
        <title>Genome sequencing provides insights into the evolution of gene families encoding plant cell wall-degrading enzymes in longhorned beetles.</title>
        <authorList>
            <person name="Shin N.R."/>
            <person name="Okamura Y."/>
            <person name="Kirsch R."/>
            <person name="Pauchet Y."/>
        </authorList>
    </citation>
    <scope>NUCLEOTIDE SEQUENCE</scope>
    <source>
        <strain evidence="8">RBIC_L_NR</strain>
    </source>
</reference>
<keyword evidence="5 7" id="KW-1133">Transmembrane helix</keyword>
<keyword evidence="3 7" id="KW-0812">Transmembrane</keyword>
<feature type="transmembrane region" description="Helical" evidence="7">
    <location>
        <begin position="100"/>
        <end position="121"/>
    </location>
</feature>
<evidence type="ECO:0000256" key="1">
    <source>
        <dbReference type="ARBA" id="ARBA00004141"/>
    </source>
</evidence>
<dbReference type="InterPro" id="IPR036259">
    <property type="entry name" value="MFS_trans_sf"/>
</dbReference>
<keyword evidence="6 7" id="KW-0472">Membrane</keyword>
<dbReference type="AlphaFoldDB" id="A0AAV8WTR5"/>
<gene>
    <name evidence="8" type="ORF">NQ314_017455</name>
</gene>
<feature type="transmembrane region" description="Helical" evidence="7">
    <location>
        <begin position="270"/>
        <end position="288"/>
    </location>
</feature>
<feature type="transmembrane region" description="Helical" evidence="7">
    <location>
        <begin position="175"/>
        <end position="194"/>
    </location>
</feature>
<dbReference type="GO" id="GO:0006820">
    <property type="term" value="P:monoatomic anion transport"/>
    <property type="evidence" value="ECO:0007669"/>
    <property type="project" value="TreeGrafter"/>
</dbReference>
<dbReference type="FunFam" id="1.20.1250.20:FF:000003">
    <property type="entry name" value="Solute carrier family 17 member 3"/>
    <property type="match status" value="1"/>
</dbReference>
<evidence type="ECO:0000256" key="3">
    <source>
        <dbReference type="ARBA" id="ARBA00022692"/>
    </source>
</evidence>
<sequence length="312" mass="34689">SFIHFPISQLFTGSVFGNILALSTTGLISSSWVGWPFSFYLFGALGLKWILLWMLFGADRPGRHKRITDVERIYIETSLAYEANEVQQTPWRCILSSMPFWAITIAFVGANWGSAVLLTEIPTFLDKILDYDIKSNSLLSAAPYEAMWICSVIFSSICDTLINREIVSRGTARKIFSSIGTMVPAISLTILGFMKKDHPGISVALLIINGGVSAGGLCGYQVNHLDLSPNHSGVLMGLTNSFSSIFSVISPLIVQYIVTDQSNESMWRTIFIITACVYTATNIFYIIFASGEVQAWNQVYENLEERNEENEN</sequence>
<dbReference type="GO" id="GO:0016020">
    <property type="term" value="C:membrane"/>
    <property type="evidence" value="ECO:0007669"/>
    <property type="project" value="UniProtKB-SubCell"/>
</dbReference>
<dbReference type="PANTHER" id="PTHR11662">
    <property type="entry name" value="SOLUTE CARRIER FAMILY 17"/>
    <property type="match status" value="1"/>
</dbReference>
<evidence type="ECO:0000313" key="9">
    <source>
        <dbReference type="Proteomes" id="UP001162156"/>
    </source>
</evidence>
<dbReference type="EMBL" id="JANEYF010004857">
    <property type="protein sequence ID" value="KAJ8929851.1"/>
    <property type="molecule type" value="Genomic_DNA"/>
</dbReference>
<dbReference type="Gene3D" id="1.20.1250.20">
    <property type="entry name" value="MFS general substrate transporter like domains"/>
    <property type="match status" value="1"/>
</dbReference>
<feature type="transmembrane region" description="Helical" evidence="7">
    <location>
        <begin position="200"/>
        <end position="222"/>
    </location>
</feature>
<protein>
    <recommendedName>
        <fullName evidence="10">Inorganic phosphate cotransporter</fullName>
    </recommendedName>
</protein>
<dbReference type="Proteomes" id="UP001162156">
    <property type="component" value="Unassembled WGS sequence"/>
</dbReference>
<evidence type="ECO:0000256" key="4">
    <source>
        <dbReference type="ARBA" id="ARBA00022847"/>
    </source>
</evidence>
<comment type="caution">
    <text evidence="8">The sequence shown here is derived from an EMBL/GenBank/DDBJ whole genome shotgun (WGS) entry which is preliminary data.</text>
</comment>
<evidence type="ECO:0008006" key="10">
    <source>
        <dbReference type="Google" id="ProtNLM"/>
    </source>
</evidence>
<dbReference type="Pfam" id="PF07690">
    <property type="entry name" value="MFS_1"/>
    <property type="match status" value="1"/>
</dbReference>
<dbReference type="InterPro" id="IPR050382">
    <property type="entry name" value="MFS_Na/Anion_cotransporter"/>
</dbReference>
<keyword evidence="4" id="KW-0769">Symport</keyword>
<accession>A0AAV8WTR5</accession>
<evidence type="ECO:0000256" key="2">
    <source>
        <dbReference type="ARBA" id="ARBA00022448"/>
    </source>
</evidence>